<gene>
    <name evidence="1" type="ORF">OS889_07065</name>
</gene>
<evidence type="ECO:0000313" key="2">
    <source>
        <dbReference type="Proteomes" id="UP001570511"/>
    </source>
</evidence>
<protein>
    <submittedName>
        <fullName evidence="1">Uncharacterized protein</fullName>
    </submittedName>
</protein>
<proteinExistence type="predicted"/>
<dbReference type="AlphaFoldDB" id="A0ABD5MFF9"/>
<dbReference type="RefSeq" id="WP_372388527.1">
    <property type="nucleotide sequence ID" value="NZ_JBGNYA010000001.1"/>
</dbReference>
<organism evidence="1 2">
    <name type="scientific">Halobellus rubicundus</name>
    <dbReference type="NCBI Taxonomy" id="2996466"/>
    <lineage>
        <taxon>Archaea</taxon>
        <taxon>Methanobacteriati</taxon>
        <taxon>Methanobacteriota</taxon>
        <taxon>Stenosarchaea group</taxon>
        <taxon>Halobacteria</taxon>
        <taxon>Halobacteriales</taxon>
        <taxon>Haloferacaceae</taxon>
        <taxon>Halobellus</taxon>
    </lineage>
</organism>
<dbReference type="Proteomes" id="UP001570511">
    <property type="component" value="Unassembled WGS sequence"/>
</dbReference>
<accession>A0ABD5MFF9</accession>
<dbReference type="EMBL" id="JBGNYA010000001">
    <property type="protein sequence ID" value="MFA1610766.1"/>
    <property type="molecule type" value="Genomic_DNA"/>
</dbReference>
<keyword evidence="2" id="KW-1185">Reference proteome</keyword>
<reference evidence="1 2" key="1">
    <citation type="submission" date="2024-08" db="EMBL/GenBank/DDBJ databases">
        <title>Halobellus sp. MBLA0158 whole genome sequence.</title>
        <authorList>
            <person name="Hwang C.Y."/>
            <person name="Cho E.-S."/>
            <person name="Seo M.-J."/>
        </authorList>
    </citation>
    <scope>NUCLEOTIDE SEQUENCE [LARGE SCALE GENOMIC DNA]</scope>
    <source>
        <strain evidence="1 2">MBLA0158</strain>
    </source>
</reference>
<name>A0ABD5MFF9_9EURY</name>
<evidence type="ECO:0000313" key="1">
    <source>
        <dbReference type="EMBL" id="MFA1610766.1"/>
    </source>
</evidence>
<sequence length="408" mass="43793">MATLAEPAVLAAAKDALYPDLDDRDDQYAVTETQFTAEAWGGWSIPDDVRERLRPFNAIRLDSGEPDLLGVGLPAGEVLDASVASAPVVAVEAKGHREHAPADVARGIEQAHSRLSEVNLGYVAAPAESVTETARSLARELNVGVVGVESEAAATVLEPPRVTGAGEFSTGVEAVRFRARTHRLTDGSFPVNHPKNYLGYPLALAADADTEAVYEDRVIRLVGDGRRGAILLGLVEGRGVDRLTHLGREVVRFARAECGSVESALAEFDAWTGKSTRFTELAPRWAQLARSVAMGYEPTRLVVEALERLHADGVRPATLPDLAATACEINRPLAVEVFFTEGGRDAVLERDGTLRAEALDDPGVYKSGIHFQYKAQLYHVGLVTDRGTDDKAAALADPWALEHPVGPR</sequence>
<comment type="caution">
    <text evidence="1">The sequence shown here is derived from an EMBL/GenBank/DDBJ whole genome shotgun (WGS) entry which is preliminary data.</text>
</comment>